<protein>
    <recommendedName>
        <fullName evidence="1">DUF5405 domain-containing protein</fullName>
    </recommendedName>
</protein>
<comment type="caution">
    <text evidence="2">The sequence shown here is derived from an EMBL/GenBank/DDBJ whole genome shotgun (WGS) entry which is preliminary data.</text>
</comment>
<dbReference type="Proteomes" id="UP000244334">
    <property type="component" value="Unassembled WGS sequence"/>
</dbReference>
<feature type="domain" description="DUF5405" evidence="1">
    <location>
        <begin position="27"/>
        <end position="99"/>
    </location>
</feature>
<evidence type="ECO:0000313" key="2">
    <source>
        <dbReference type="EMBL" id="RAP70684.1"/>
    </source>
</evidence>
<dbReference type="Pfam" id="PF17399">
    <property type="entry name" value="DUF5405"/>
    <property type="match status" value="1"/>
</dbReference>
<keyword evidence="3" id="KW-1185">Reference proteome</keyword>
<dbReference type="InterPro" id="IPR035404">
    <property type="entry name" value="DUF5405"/>
</dbReference>
<evidence type="ECO:0000313" key="3">
    <source>
        <dbReference type="Proteomes" id="UP000244334"/>
    </source>
</evidence>
<dbReference type="OrthoDB" id="6556343at2"/>
<evidence type="ECO:0000259" key="1">
    <source>
        <dbReference type="Pfam" id="PF17399"/>
    </source>
</evidence>
<dbReference type="RefSeq" id="WP_102135796.1">
    <property type="nucleotide sequence ID" value="NZ_LJAM02000284.1"/>
</dbReference>
<gene>
    <name evidence="2" type="ORF">ACZ87_02512</name>
</gene>
<accession>A0A328TSF9</accession>
<dbReference type="AlphaFoldDB" id="A0A328TSF9"/>
<sequence>MSLKQVIDGRYAISVRQQKQPGKPRLLALEKSAWRDVEGVRKQVFDVMALYDNEVILTRDLVSDAIGQEVLRKGMKNISSYVAETRRLAELTELAFAELKAKHD</sequence>
<reference evidence="2" key="1">
    <citation type="submission" date="2018-04" db="EMBL/GenBank/DDBJ databases">
        <title>Genomes of the Obligate Erwinia dacicola and Facultative Enterobacter sp. OLF Endosymbionts of the Olive Fruit fly, Bactrocera oleae.</title>
        <authorList>
            <person name="Estes A.M."/>
            <person name="Hearn D.J."/>
            <person name="Agarwal S."/>
            <person name="Pierson E.A."/>
            <person name="Dunning-Hotopp J.C."/>
        </authorList>
    </citation>
    <scope>NUCLEOTIDE SEQUENCE [LARGE SCALE GENOMIC DNA]</scope>
    <source>
        <strain evidence="2">Oroville</strain>
    </source>
</reference>
<name>A0A328TSF9_9GAMM</name>
<dbReference type="EMBL" id="LJAM02000284">
    <property type="protein sequence ID" value="RAP70684.1"/>
    <property type="molecule type" value="Genomic_DNA"/>
</dbReference>
<proteinExistence type="predicted"/>
<organism evidence="2 3">
    <name type="scientific">Candidatus Erwinia dacicola</name>
    <dbReference type="NCBI Taxonomy" id="252393"/>
    <lineage>
        <taxon>Bacteria</taxon>
        <taxon>Pseudomonadati</taxon>
        <taxon>Pseudomonadota</taxon>
        <taxon>Gammaproteobacteria</taxon>
        <taxon>Enterobacterales</taxon>
        <taxon>Erwiniaceae</taxon>
        <taxon>Erwinia</taxon>
    </lineage>
</organism>